<dbReference type="Gene3D" id="1.10.150.130">
    <property type="match status" value="1"/>
</dbReference>
<accession>A0A9D2ILK0</accession>
<evidence type="ECO:0000256" key="3">
    <source>
        <dbReference type="ARBA" id="ARBA00023172"/>
    </source>
</evidence>
<evidence type="ECO:0000313" key="5">
    <source>
        <dbReference type="EMBL" id="HIZ15389.1"/>
    </source>
</evidence>
<dbReference type="Pfam" id="PF13102">
    <property type="entry name" value="Phage_int_SAM_5"/>
    <property type="match status" value="1"/>
</dbReference>
<dbReference type="GO" id="GO:0006310">
    <property type="term" value="P:DNA recombination"/>
    <property type="evidence" value="ECO:0007669"/>
    <property type="project" value="UniProtKB-KW"/>
</dbReference>
<dbReference type="GO" id="GO:0003677">
    <property type="term" value="F:DNA binding"/>
    <property type="evidence" value="ECO:0007669"/>
    <property type="project" value="UniProtKB-KW"/>
</dbReference>
<reference evidence="5" key="1">
    <citation type="journal article" date="2021" name="PeerJ">
        <title>Extensive microbial diversity within the chicken gut microbiome revealed by metagenomics and culture.</title>
        <authorList>
            <person name="Gilroy R."/>
            <person name="Ravi A."/>
            <person name="Getino M."/>
            <person name="Pursley I."/>
            <person name="Horton D.L."/>
            <person name="Alikhan N.F."/>
            <person name="Baker D."/>
            <person name="Gharbi K."/>
            <person name="Hall N."/>
            <person name="Watson M."/>
            <person name="Adriaenssens E.M."/>
            <person name="Foster-Nyarko E."/>
            <person name="Jarju S."/>
            <person name="Secka A."/>
            <person name="Antonio M."/>
            <person name="Oren A."/>
            <person name="Chaudhuri R.R."/>
            <person name="La Ragione R."/>
            <person name="Hildebrand F."/>
            <person name="Pallen M.J."/>
        </authorList>
    </citation>
    <scope>NUCLEOTIDE SEQUENCE</scope>
    <source>
        <strain evidence="5">ChiHjej11B10-19426</strain>
    </source>
</reference>
<sequence length="323" mass="37033">MNKDQMLLEMIASAVQEMRGNGQWGTAHVYHSAGNAFRRFRQGKDIAFADFDASVVKAFENDLRRRQCSWNTVSTYMKVLRAIYNRAIDQGLAPYAPRLFRHVQTAVHTERKKAMETGEIGTLLHADGRMSDAALQQARDLFRLMFLLRGMPFVDMAYLRKGDLTGDTIRYRRRKTGRPLTVRLTPEARQLIGRLANRDSRSPYLFPFLSSPEGSEAAYREYQAALRRLNRHLAVLRLRLGCDTALSTYTARHTWATMAYYCEVHPGIISEAMGHSSIAVTETYLKPFRNERIDAANREVIAFVQRQGLPDRHAARRAFRRSS</sequence>
<dbReference type="EMBL" id="DXCC01000017">
    <property type="protein sequence ID" value="HIZ15389.1"/>
    <property type="molecule type" value="Genomic_DNA"/>
</dbReference>
<evidence type="ECO:0000256" key="1">
    <source>
        <dbReference type="ARBA" id="ARBA00008857"/>
    </source>
</evidence>
<dbReference type="InterPro" id="IPR002104">
    <property type="entry name" value="Integrase_catalytic"/>
</dbReference>
<feature type="domain" description="Tyr recombinase" evidence="4">
    <location>
        <begin position="110"/>
        <end position="298"/>
    </location>
</feature>
<dbReference type="InterPro" id="IPR011010">
    <property type="entry name" value="DNA_brk_join_enz"/>
</dbReference>
<comment type="caution">
    <text evidence="5">The sequence shown here is derived from an EMBL/GenBank/DDBJ whole genome shotgun (WGS) entry which is preliminary data.</text>
</comment>
<dbReference type="Pfam" id="PF00589">
    <property type="entry name" value="Phage_integrase"/>
    <property type="match status" value="1"/>
</dbReference>
<dbReference type="InterPro" id="IPR050090">
    <property type="entry name" value="Tyrosine_recombinase_XerCD"/>
</dbReference>
<dbReference type="PROSITE" id="PS51898">
    <property type="entry name" value="TYR_RECOMBINASE"/>
    <property type="match status" value="1"/>
</dbReference>
<gene>
    <name evidence="5" type="ORF">H9816_05720</name>
</gene>
<keyword evidence="2" id="KW-0238">DNA-binding</keyword>
<protein>
    <submittedName>
        <fullName evidence="5">Site-specific integrase</fullName>
    </submittedName>
</protein>
<dbReference type="GO" id="GO:0015074">
    <property type="term" value="P:DNA integration"/>
    <property type="evidence" value="ECO:0007669"/>
    <property type="project" value="InterPro"/>
</dbReference>
<dbReference type="CDD" id="cd01185">
    <property type="entry name" value="INTN1_C_like"/>
    <property type="match status" value="1"/>
</dbReference>
<keyword evidence="3" id="KW-0233">DNA recombination</keyword>
<dbReference type="Proteomes" id="UP000824014">
    <property type="component" value="Unassembled WGS sequence"/>
</dbReference>
<dbReference type="PANTHER" id="PTHR30349">
    <property type="entry name" value="PHAGE INTEGRASE-RELATED"/>
    <property type="match status" value="1"/>
</dbReference>
<dbReference type="Gene3D" id="1.10.443.10">
    <property type="entry name" value="Intergrase catalytic core"/>
    <property type="match status" value="1"/>
</dbReference>
<name>A0A9D2ILK0_9BACT</name>
<proteinExistence type="inferred from homology"/>
<comment type="similarity">
    <text evidence="1">Belongs to the 'phage' integrase family.</text>
</comment>
<evidence type="ECO:0000259" key="4">
    <source>
        <dbReference type="PROSITE" id="PS51898"/>
    </source>
</evidence>
<dbReference type="SUPFAM" id="SSF56349">
    <property type="entry name" value="DNA breaking-rejoining enzymes"/>
    <property type="match status" value="1"/>
</dbReference>
<dbReference type="AlphaFoldDB" id="A0A9D2ILK0"/>
<evidence type="ECO:0000256" key="2">
    <source>
        <dbReference type="ARBA" id="ARBA00023125"/>
    </source>
</evidence>
<organism evidence="5 6">
    <name type="scientific">Candidatus Tidjanibacter faecipullorum</name>
    <dbReference type="NCBI Taxonomy" id="2838766"/>
    <lineage>
        <taxon>Bacteria</taxon>
        <taxon>Pseudomonadati</taxon>
        <taxon>Bacteroidota</taxon>
        <taxon>Bacteroidia</taxon>
        <taxon>Bacteroidales</taxon>
        <taxon>Rikenellaceae</taxon>
        <taxon>Tidjanibacter</taxon>
    </lineage>
</organism>
<dbReference type="InterPro" id="IPR010998">
    <property type="entry name" value="Integrase_recombinase_N"/>
</dbReference>
<dbReference type="InterPro" id="IPR025269">
    <property type="entry name" value="SAM-like_dom"/>
</dbReference>
<evidence type="ECO:0000313" key="6">
    <source>
        <dbReference type="Proteomes" id="UP000824014"/>
    </source>
</evidence>
<dbReference type="InterPro" id="IPR013762">
    <property type="entry name" value="Integrase-like_cat_sf"/>
</dbReference>
<reference evidence="5" key="2">
    <citation type="submission" date="2021-04" db="EMBL/GenBank/DDBJ databases">
        <authorList>
            <person name="Gilroy R."/>
        </authorList>
    </citation>
    <scope>NUCLEOTIDE SEQUENCE</scope>
    <source>
        <strain evidence="5">ChiHjej11B10-19426</strain>
    </source>
</reference>
<dbReference type="PANTHER" id="PTHR30349:SF64">
    <property type="entry name" value="PROPHAGE INTEGRASE INTD-RELATED"/>
    <property type="match status" value="1"/>
</dbReference>